<dbReference type="GeneID" id="123058837"/>
<organism evidence="2">
    <name type="scientific">Triticum aestivum</name>
    <name type="common">Wheat</name>
    <dbReference type="NCBI Taxonomy" id="4565"/>
    <lineage>
        <taxon>Eukaryota</taxon>
        <taxon>Viridiplantae</taxon>
        <taxon>Streptophyta</taxon>
        <taxon>Embryophyta</taxon>
        <taxon>Tracheophyta</taxon>
        <taxon>Spermatophyta</taxon>
        <taxon>Magnoliopsida</taxon>
        <taxon>Liliopsida</taxon>
        <taxon>Poales</taxon>
        <taxon>Poaceae</taxon>
        <taxon>BOP clade</taxon>
        <taxon>Pooideae</taxon>
        <taxon>Triticodae</taxon>
        <taxon>Triticeae</taxon>
        <taxon>Triticinae</taxon>
        <taxon>Triticum</taxon>
    </lineage>
</organism>
<dbReference type="Gramene" id="TraesJUL3A03G01481350.1">
    <property type="protein sequence ID" value="TraesJUL3A03G01481350.1.CDS1"/>
    <property type="gene ID" value="TraesJUL3A03G01481350"/>
</dbReference>
<evidence type="ECO:0000313" key="3">
    <source>
        <dbReference type="Proteomes" id="UP000019116"/>
    </source>
</evidence>
<keyword evidence="3" id="KW-1185">Reference proteome</keyword>
<feature type="region of interest" description="Disordered" evidence="1">
    <location>
        <begin position="97"/>
        <end position="141"/>
    </location>
</feature>
<dbReference type="OMA" id="QIRKWAK"/>
<dbReference type="Gramene" id="TraesLAC3A03G01412770.1">
    <property type="protein sequence ID" value="TraesLAC3A03G01412770.1.CDS1"/>
    <property type="gene ID" value="TraesLAC3A03G01412770"/>
</dbReference>
<dbReference type="EnsemblPlants" id="TraesCS3A02G378400.1">
    <property type="protein sequence ID" value="TraesCS3A02G378400.1.cds1"/>
    <property type="gene ID" value="TraesCS3A02G378400"/>
</dbReference>
<dbReference type="PANTHER" id="PTHR36484">
    <property type="entry name" value="OS01G0558700 PROTEIN"/>
    <property type="match status" value="1"/>
</dbReference>
<feature type="compositionally biased region" description="Basic and acidic residues" evidence="1">
    <location>
        <begin position="12"/>
        <end position="27"/>
    </location>
</feature>
<dbReference type="PANTHER" id="PTHR36484:SF2">
    <property type="entry name" value="OS01G0558700 PROTEIN"/>
    <property type="match status" value="1"/>
</dbReference>
<gene>
    <name evidence="2" type="primary">LOC123058837</name>
</gene>
<dbReference type="Gramene" id="TraesCS3A02G378400.1">
    <property type="protein sequence ID" value="TraesCS3A02G378400.1.cds1"/>
    <property type="gene ID" value="TraesCS3A02G378400"/>
</dbReference>
<name>A0A3B6EQX6_WHEAT</name>
<dbReference type="Gramene" id="TraesCS3A03G0893900.1">
    <property type="protein sequence ID" value="TraesCS3A03G0893900.1.CDS1"/>
    <property type="gene ID" value="TraesCS3A03G0893900"/>
</dbReference>
<dbReference type="AlphaFoldDB" id="A0A3B6EQX6"/>
<reference evidence="2" key="1">
    <citation type="submission" date="2018-08" db="EMBL/GenBank/DDBJ databases">
        <authorList>
            <person name="Rossello M."/>
        </authorList>
    </citation>
    <scope>NUCLEOTIDE SEQUENCE [LARGE SCALE GENOMIC DNA]</scope>
    <source>
        <strain evidence="2">cv. Chinese Spring</strain>
    </source>
</reference>
<evidence type="ECO:0000256" key="1">
    <source>
        <dbReference type="SAM" id="MobiDB-lite"/>
    </source>
</evidence>
<dbReference type="Gramene" id="TraesLDM3A03G01469440.1">
    <property type="protein sequence ID" value="TraesLDM3A03G01469440.1.CDS1"/>
    <property type="gene ID" value="TraesLDM3A03G01469440"/>
</dbReference>
<accession>A0A3B6EQX6</accession>
<proteinExistence type="predicted"/>
<dbReference type="OrthoDB" id="640098at2759"/>
<dbReference type="Proteomes" id="UP000019116">
    <property type="component" value="Chromosome 3A"/>
</dbReference>
<protein>
    <submittedName>
        <fullName evidence="2">Uncharacterized protein</fullName>
    </submittedName>
</protein>
<sequence>MSVRKKPSPSTSRHDAEEAVQEVERGDNSGGDVAVMQRTESSSRSGGKKAADQRRYSRCFSGLEISIGSGPLKDVDAGKLKGQIRKWARAVVGYARQLSFGSPRSSPRKSGDGATPKSAAVRSKSGLGGARGGPPSAELPP</sequence>
<dbReference type="Gramene" id="TraesJAG3A03G01477660.1">
    <property type="protein sequence ID" value="TraesJAG3A03G01477660.1.CDS1"/>
    <property type="gene ID" value="TraesJAG3A03G01477660"/>
</dbReference>
<reference evidence="2" key="2">
    <citation type="submission" date="2018-10" db="UniProtKB">
        <authorList>
            <consortium name="EnsemblPlants"/>
        </authorList>
    </citation>
    <scope>IDENTIFICATION</scope>
</reference>
<dbReference type="RefSeq" id="XP_044337451.1">
    <property type="nucleotide sequence ID" value="XM_044481516.1"/>
</dbReference>
<feature type="region of interest" description="Disordered" evidence="1">
    <location>
        <begin position="1"/>
        <end position="55"/>
    </location>
</feature>
<evidence type="ECO:0000313" key="2">
    <source>
        <dbReference type="EnsemblPlants" id="TraesCS3A02G378400.1.cds1"/>
    </source>
</evidence>